<gene>
    <name evidence="1" type="ORF">KIN20_004000</name>
</gene>
<organism evidence="1 2">
    <name type="scientific">Parelaphostrongylus tenuis</name>
    <name type="common">Meningeal worm</name>
    <dbReference type="NCBI Taxonomy" id="148309"/>
    <lineage>
        <taxon>Eukaryota</taxon>
        <taxon>Metazoa</taxon>
        <taxon>Ecdysozoa</taxon>
        <taxon>Nematoda</taxon>
        <taxon>Chromadorea</taxon>
        <taxon>Rhabditida</taxon>
        <taxon>Rhabditina</taxon>
        <taxon>Rhabditomorpha</taxon>
        <taxon>Strongyloidea</taxon>
        <taxon>Metastrongylidae</taxon>
        <taxon>Parelaphostrongylus</taxon>
    </lineage>
</organism>
<comment type="caution">
    <text evidence="1">The sequence shown here is derived from an EMBL/GenBank/DDBJ whole genome shotgun (WGS) entry which is preliminary data.</text>
</comment>
<dbReference type="EMBL" id="JAHQIW010000532">
    <property type="protein sequence ID" value="KAJ1348650.1"/>
    <property type="molecule type" value="Genomic_DNA"/>
</dbReference>
<sequence length="144" mass="15528">MASWSRMMRKRCSEQSCSSVGIKISVLTTIPTVFGCGVMPAGQVSTRPFTVTGFTTLPLPMIYSSATIIAFPSIAPTEAAAKGFVERFVTQTEKIFADHKHHHGELVENCGKSVVDRAVQMLTSGPFGSHFVSATPLSAEMKMN</sequence>
<evidence type="ECO:0000313" key="2">
    <source>
        <dbReference type="Proteomes" id="UP001196413"/>
    </source>
</evidence>
<name>A0AAD5M003_PARTN</name>
<accession>A0AAD5M003</accession>
<reference evidence="1" key="1">
    <citation type="submission" date="2021-06" db="EMBL/GenBank/DDBJ databases">
        <title>Parelaphostrongylus tenuis whole genome reference sequence.</title>
        <authorList>
            <person name="Garwood T.J."/>
            <person name="Larsen P.A."/>
            <person name="Fountain-Jones N.M."/>
            <person name="Garbe J.R."/>
            <person name="Macchietto M.G."/>
            <person name="Kania S.A."/>
            <person name="Gerhold R.W."/>
            <person name="Richards J.E."/>
            <person name="Wolf T.M."/>
        </authorList>
    </citation>
    <scope>NUCLEOTIDE SEQUENCE</scope>
    <source>
        <strain evidence="1">MNPRO001-30</strain>
        <tissue evidence="1">Meninges</tissue>
    </source>
</reference>
<evidence type="ECO:0000313" key="1">
    <source>
        <dbReference type="EMBL" id="KAJ1348650.1"/>
    </source>
</evidence>
<proteinExistence type="predicted"/>
<keyword evidence="2" id="KW-1185">Reference proteome</keyword>
<dbReference type="Proteomes" id="UP001196413">
    <property type="component" value="Unassembled WGS sequence"/>
</dbReference>
<protein>
    <submittedName>
        <fullName evidence="1">Uncharacterized protein</fullName>
    </submittedName>
</protein>
<dbReference type="AlphaFoldDB" id="A0AAD5M003"/>